<reference evidence="1" key="1">
    <citation type="submission" date="2014-11" db="EMBL/GenBank/DDBJ databases">
        <authorList>
            <person name="Amaro Gonzalez C."/>
        </authorList>
    </citation>
    <scope>NUCLEOTIDE SEQUENCE</scope>
</reference>
<sequence length="28" mass="3434">MSFINDSVLVFVCYHVYTIMYFEKKNKN</sequence>
<proteinExistence type="predicted"/>
<name>A0A0E9PWE7_ANGAN</name>
<reference evidence="1" key="2">
    <citation type="journal article" date="2015" name="Fish Shellfish Immunol.">
        <title>Early steps in the European eel (Anguilla anguilla)-Vibrio vulnificus interaction in the gills: Role of the RtxA13 toxin.</title>
        <authorList>
            <person name="Callol A."/>
            <person name="Pajuelo D."/>
            <person name="Ebbesson L."/>
            <person name="Teles M."/>
            <person name="MacKenzie S."/>
            <person name="Amaro C."/>
        </authorList>
    </citation>
    <scope>NUCLEOTIDE SEQUENCE</scope>
</reference>
<accession>A0A0E9PWE7</accession>
<protein>
    <submittedName>
        <fullName evidence="1">Uncharacterized protein</fullName>
    </submittedName>
</protein>
<evidence type="ECO:0000313" key="1">
    <source>
        <dbReference type="EMBL" id="JAH08607.1"/>
    </source>
</evidence>
<organism evidence="1">
    <name type="scientific">Anguilla anguilla</name>
    <name type="common">European freshwater eel</name>
    <name type="synonym">Muraena anguilla</name>
    <dbReference type="NCBI Taxonomy" id="7936"/>
    <lineage>
        <taxon>Eukaryota</taxon>
        <taxon>Metazoa</taxon>
        <taxon>Chordata</taxon>
        <taxon>Craniata</taxon>
        <taxon>Vertebrata</taxon>
        <taxon>Euteleostomi</taxon>
        <taxon>Actinopterygii</taxon>
        <taxon>Neopterygii</taxon>
        <taxon>Teleostei</taxon>
        <taxon>Anguilliformes</taxon>
        <taxon>Anguillidae</taxon>
        <taxon>Anguilla</taxon>
    </lineage>
</organism>
<dbReference type="EMBL" id="GBXM01099970">
    <property type="protein sequence ID" value="JAH08607.1"/>
    <property type="molecule type" value="Transcribed_RNA"/>
</dbReference>
<dbReference type="AlphaFoldDB" id="A0A0E9PWE7"/>